<gene>
    <name evidence="1" type="ORF">B0I31_10799</name>
</gene>
<protein>
    <submittedName>
        <fullName evidence="1">Uncharacterized protein</fullName>
    </submittedName>
</protein>
<comment type="caution">
    <text evidence="1">The sequence shown here is derived from an EMBL/GenBank/DDBJ whole genome shotgun (WGS) entry which is preliminary data.</text>
</comment>
<evidence type="ECO:0000313" key="2">
    <source>
        <dbReference type="Proteomes" id="UP000241118"/>
    </source>
</evidence>
<proteinExistence type="predicted"/>
<keyword evidence="2" id="KW-1185">Reference proteome</keyword>
<organism evidence="1 2">
    <name type="scientific">Saccharothrix carnea</name>
    <dbReference type="NCBI Taxonomy" id="1280637"/>
    <lineage>
        <taxon>Bacteria</taxon>
        <taxon>Bacillati</taxon>
        <taxon>Actinomycetota</taxon>
        <taxon>Actinomycetes</taxon>
        <taxon>Pseudonocardiales</taxon>
        <taxon>Pseudonocardiaceae</taxon>
        <taxon>Saccharothrix</taxon>
    </lineage>
</organism>
<accession>A0A2P8I6G8</accession>
<dbReference type="Proteomes" id="UP000241118">
    <property type="component" value="Unassembled WGS sequence"/>
</dbReference>
<dbReference type="RefSeq" id="WP_106617169.1">
    <property type="nucleotide sequence ID" value="NZ_PYAX01000007.1"/>
</dbReference>
<dbReference type="OrthoDB" id="9931053at2"/>
<reference evidence="1 2" key="1">
    <citation type="submission" date="2018-03" db="EMBL/GenBank/DDBJ databases">
        <title>Genomic Encyclopedia of Type Strains, Phase III (KMG-III): the genomes of soil and plant-associated and newly described type strains.</title>
        <authorList>
            <person name="Whitman W."/>
        </authorList>
    </citation>
    <scope>NUCLEOTIDE SEQUENCE [LARGE SCALE GENOMIC DNA]</scope>
    <source>
        <strain evidence="1 2">CGMCC 4.7097</strain>
    </source>
</reference>
<dbReference type="AlphaFoldDB" id="A0A2P8I6G8"/>
<sequence length="96" mass="10693">MATTVKHYQIVNFGGSLDAGKSAEWETGVITSDRSLHFTAIPDPVDPGGFLPGTIEFEVTRVWTRLKPDGLHYRIQVTNVGNHNWSYRVFATDVDS</sequence>
<name>A0A2P8I6G8_SACCR</name>
<dbReference type="EMBL" id="PYAX01000007">
    <property type="protein sequence ID" value="PSL54045.1"/>
    <property type="molecule type" value="Genomic_DNA"/>
</dbReference>
<evidence type="ECO:0000313" key="1">
    <source>
        <dbReference type="EMBL" id="PSL54045.1"/>
    </source>
</evidence>